<keyword evidence="2" id="KW-1185">Reference proteome</keyword>
<proteinExistence type="predicted"/>
<reference evidence="1 2" key="1">
    <citation type="submission" date="2019-07" db="EMBL/GenBank/DDBJ databases">
        <authorList>
            <person name="Duangmal K."/>
            <person name="Teo W.F.A."/>
        </authorList>
    </citation>
    <scope>NUCLEOTIDE SEQUENCE [LARGE SCALE GENOMIC DNA]</scope>
    <source>
        <strain evidence="1 2">TBRC 6029</strain>
    </source>
</reference>
<dbReference type="Gene3D" id="1.25.10.10">
    <property type="entry name" value="Leucine-rich Repeat Variant"/>
    <property type="match status" value="1"/>
</dbReference>
<comment type="caution">
    <text evidence="1">The sequence shown here is derived from an EMBL/GenBank/DDBJ whole genome shotgun (WGS) entry which is preliminary data.</text>
</comment>
<dbReference type="Proteomes" id="UP000320011">
    <property type="component" value="Unassembled WGS sequence"/>
</dbReference>
<dbReference type="AlphaFoldDB" id="A0A558CV32"/>
<gene>
    <name evidence="1" type="ORF">FNH05_12695</name>
</gene>
<dbReference type="InterPro" id="IPR016024">
    <property type="entry name" value="ARM-type_fold"/>
</dbReference>
<reference evidence="1 2" key="2">
    <citation type="submission" date="2019-08" db="EMBL/GenBank/DDBJ databases">
        <title>Amycolatopsis acidicola sp. nov., isolated from peat swamp forest soil.</title>
        <authorList>
            <person name="Srisuk N."/>
        </authorList>
    </citation>
    <scope>NUCLEOTIDE SEQUENCE [LARGE SCALE GENOMIC DNA]</scope>
    <source>
        <strain evidence="1 2">TBRC 6029</strain>
    </source>
</reference>
<dbReference type="OrthoDB" id="4338931at2"/>
<accession>A0A558CV32</accession>
<organism evidence="1 2">
    <name type="scientific">Amycolatopsis rhizosphaerae</name>
    <dbReference type="NCBI Taxonomy" id="2053003"/>
    <lineage>
        <taxon>Bacteria</taxon>
        <taxon>Bacillati</taxon>
        <taxon>Actinomycetota</taxon>
        <taxon>Actinomycetes</taxon>
        <taxon>Pseudonocardiales</taxon>
        <taxon>Pseudonocardiaceae</taxon>
        <taxon>Amycolatopsis</taxon>
    </lineage>
</organism>
<protein>
    <recommendedName>
        <fullName evidence="3">HEAT repeat domain-containing protein</fullName>
    </recommendedName>
</protein>
<evidence type="ECO:0000313" key="1">
    <source>
        <dbReference type="EMBL" id="TVT52606.1"/>
    </source>
</evidence>
<name>A0A558CV32_9PSEU</name>
<evidence type="ECO:0000313" key="2">
    <source>
        <dbReference type="Proteomes" id="UP000320011"/>
    </source>
</evidence>
<dbReference type="InterPro" id="IPR011989">
    <property type="entry name" value="ARM-like"/>
</dbReference>
<evidence type="ECO:0008006" key="3">
    <source>
        <dbReference type="Google" id="ProtNLM"/>
    </source>
</evidence>
<dbReference type="RefSeq" id="WP_144587730.1">
    <property type="nucleotide sequence ID" value="NZ_VJWX01000099.1"/>
</dbReference>
<dbReference type="SUPFAM" id="SSF48371">
    <property type="entry name" value="ARM repeat"/>
    <property type="match status" value="1"/>
</dbReference>
<sequence>MTEFAYPERRLALRQLPGWEPVNAVARAAQWQLVASNAGGGDEDYKRTVTWGVAPEFWVCYLEDRITDVSVLVVFGADREAVDTLADRLSRLLPVWSREEILEPFGEDLTPQDRARGLMRLALFGSDEFDPEIFVRIEAAARHRDPRIRNAAMWTTVYLAWPQAQELLRRIADEDPDPRLTASARRLLG</sequence>
<dbReference type="EMBL" id="VJWX01000099">
    <property type="protein sequence ID" value="TVT52606.1"/>
    <property type="molecule type" value="Genomic_DNA"/>
</dbReference>